<dbReference type="Proteomes" id="UP001281217">
    <property type="component" value="Unassembled WGS sequence"/>
</dbReference>
<keyword evidence="4" id="KW-1185">Reference proteome</keyword>
<feature type="region of interest" description="Disordered" evidence="1">
    <location>
        <begin position="340"/>
        <end position="360"/>
    </location>
</feature>
<protein>
    <submittedName>
        <fullName evidence="3">AAA family ATPase</fullName>
    </submittedName>
</protein>
<feature type="compositionally biased region" description="Low complexity" evidence="1">
    <location>
        <begin position="387"/>
        <end position="421"/>
    </location>
</feature>
<evidence type="ECO:0000313" key="4">
    <source>
        <dbReference type="Proteomes" id="UP001281217"/>
    </source>
</evidence>
<dbReference type="Gene3D" id="3.30.70.1070">
    <property type="entry name" value="Sporulation related repeat"/>
    <property type="match status" value="1"/>
</dbReference>
<dbReference type="EMBL" id="JAVRDO010000002">
    <property type="protein sequence ID" value="MDX9686327.1"/>
    <property type="molecule type" value="Genomic_DNA"/>
</dbReference>
<comment type="caution">
    <text evidence="3">The sequence shown here is derived from an EMBL/GenBank/DDBJ whole genome shotgun (WGS) entry which is preliminary data.</text>
</comment>
<accession>A0ABU5BUU9</accession>
<name>A0ABU5BUU9_9GAMM</name>
<feature type="compositionally biased region" description="Low complexity" evidence="1">
    <location>
        <begin position="340"/>
        <end position="351"/>
    </location>
</feature>
<dbReference type="InterPro" id="IPR052026">
    <property type="entry name" value="ExeA_AAA_ATPase_DNA-bind"/>
</dbReference>
<dbReference type="PANTHER" id="PTHR35894:SF7">
    <property type="entry name" value="GENERAL SECRETION PATHWAY PROTEIN A-RELATED"/>
    <property type="match status" value="1"/>
</dbReference>
<dbReference type="PROSITE" id="PS51724">
    <property type="entry name" value="SPOR"/>
    <property type="match status" value="1"/>
</dbReference>
<feature type="region of interest" description="Disordered" evidence="1">
    <location>
        <begin position="505"/>
        <end position="529"/>
    </location>
</feature>
<feature type="region of interest" description="Disordered" evidence="1">
    <location>
        <begin position="380"/>
        <end position="429"/>
    </location>
</feature>
<dbReference type="SUPFAM" id="SSF52540">
    <property type="entry name" value="P-loop containing nucleoside triphosphate hydrolases"/>
    <property type="match status" value="1"/>
</dbReference>
<evidence type="ECO:0000313" key="3">
    <source>
        <dbReference type="EMBL" id="MDX9686327.1"/>
    </source>
</evidence>
<organism evidence="3 4">
    <name type="scientific">Halopseudomonas formosensis</name>
    <dbReference type="NCBI Taxonomy" id="1002526"/>
    <lineage>
        <taxon>Bacteria</taxon>
        <taxon>Pseudomonadati</taxon>
        <taxon>Pseudomonadota</taxon>
        <taxon>Gammaproteobacteria</taxon>
        <taxon>Pseudomonadales</taxon>
        <taxon>Pseudomonadaceae</taxon>
        <taxon>Halopseudomonas</taxon>
    </lineage>
</organism>
<dbReference type="RefSeq" id="WP_320330528.1">
    <property type="nucleotide sequence ID" value="NZ_JAVRDO010000002.1"/>
</dbReference>
<proteinExistence type="predicted"/>
<evidence type="ECO:0000256" key="1">
    <source>
        <dbReference type="SAM" id="MobiDB-lite"/>
    </source>
</evidence>
<sequence length="529" mass="56161">MSSTEDFLLHYQLQHDPFAARPPGFRFFTPGRKPVLAQLHHMAHFAEQLQVVVGPSGAGKTLLRQALVASCNRDKVQCVVTSGREYATEDGLQKLICQALGVSDIDDLLERSSQLHATGMQIYLVVDDAHCLQQDALQMLADISQSGRAAPRVFLFAEDSIAEKLESVSMPAERAWLQLVDMPPFTLEETRAYLAQRLEGAGQGIELLDDQQVARIHELSGGWPGAVNEAARQVMLEEVEQDIRPVRSRRSGFPLRSVAALVLVGVGVAIAWMMGGEEPAPTQTVLNLPEPVASVDVTAGTGAAVLQMPGDSSSALERIAEEQDAESTADVEMVSAPAPVAAAARPSAGGELPPPLPMPEPPRVEVPAVVAAPPVPPAGVPAPASPAPTASTPVRESTPVAAAPAAATPATSSAPASRAPAVEVQAAPRASAEPHGAAWYRQRPASQYALQVLGTRSRQAALDFIRAQSGVADMGLFETVHEGQPWYVVTQGAYASRAQAQQGAARLPESLRKQKPWPRSMASIQQSLR</sequence>
<dbReference type="InterPro" id="IPR036680">
    <property type="entry name" value="SPOR-like_sf"/>
</dbReference>
<dbReference type="InterPro" id="IPR049945">
    <property type="entry name" value="AAA_22"/>
</dbReference>
<reference evidence="4" key="1">
    <citation type="submission" date="2023-07" db="EMBL/GenBank/DDBJ databases">
        <authorList>
            <person name="de Witt J."/>
        </authorList>
    </citation>
    <scope>NUCLEOTIDE SEQUENCE [LARGE SCALE GENOMIC DNA]</scope>
    <source>
        <strain evidence="4">FZJ</strain>
    </source>
</reference>
<feature type="domain" description="SPOR" evidence="2">
    <location>
        <begin position="442"/>
        <end position="520"/>
    </location>
</feature>
<dbReference type="Pfam" id="PF05036">
    <property type="entry name" value="SPOR"/>
    <property type="match status" value="1"/>
</dbReference>
<gene>
    <name evidence="3" type="ORF">RED13_000716</name>
</gene>
<dbReference type="InterPro" id="IPR007730">
    <property type="entry name" value="SPOR-like_dom"/>
</dbReference>
<dbReference type="PANTHER" id="PTHR35894">
    <property type="entry name" value="GENERAL SECRETION PATHWAY PROTEIN A-RELATED"/>
    <property type="match status" value="1"/>
</dbReference>
<dbReference type="Gene3D" id="3.40.50.300">
    <property type="entry name" value="P-loop containing nucleotide triphosphate hydrolases"/>
    <property type="match status" value="1"/>
</dbReference>
<dbReference type="Pfam" id="PF13401">
    <property type="entry name" value="AAA_22"/>
    <property type="match status" value="1"/>
</dbReference>
<dbReference type="InterPro" id="IPR027417">
    <property type="entry name" value="P-loop_NTPase"/>
</dbReference>
<evidence type="ECO:0000259" key="2">
    <source>
        <dbReference type="PROSITE" id="PS51724"/>
    </source>
</evidence>